<dbReference type="Pfam" id="PF03717">
    <property type="entry name" value="PBP_dimer"/>
    <property type="match status" value="1"/>
</dbReference>
<dbReference type="UniPathway" id="UPA00219"/>
<dbReference type="AlphaFoldDB" id="A0A3M7TQP0"/>
<evidence type="ECO:0000256" key="4">
    <source>
        <dbReference type="ARBA" id="ARBA00012448"/>
    </source>
</evidence>
<dbReference type="EMBL" id="RHIB01000002">
    <property type="protein sequence ID" value="RNA67577.1"/>
    <property type="molecule type" value="Genomic_DNA"/>
</dbReference>
<evidence type="ECO:0000256" key="6">
    <source>
        <dbReference type="ARBA" id="ARBA00034000"/>
    </source>
</evidence>
<evidence type="ECO:0000259" key="10">
    <source>
        <dbReference type="Pfam" id="PF05223"/>
    </source>
</evidence>
<dbReference type="OrthoDB" id="9766847at2"/>
<dbReference type="Gene3D" id="3.90.1310.10">
    <property type="entry name" value="Penicillin-binding protein 2a (Domain 2)"/>
    <property type="match status" value="1"/>
</dbReference>
<dbReference type="Pfam" id="PF00905">
    <property type="entry name" value="Transpeptidase"/>
    <property type="match status" value="1"/>
</dbReference>
<dbReference type="EC" id="3.4.16.4" evidence="4"/>
<feature type="domain" description="NTF2-like N-terminal transpeptidase" evidence="10">
    <location>
        <begin position="44"/>
        <end position="169"/>
    </location>
</feature>
<evidence type="ECO:0000259" key="8">
    <source>
        <dbReference type="Pfam" id="PF00905"/>
    </source>
</evidence>
<dbReference type="InterPro" id="IPR032710">
    <property type="entry name" value="NTF2-like_dom_sf"/>
</dbReference>
<keyword evidence="12" id="KW-1185">Reference proteome</keyword>
<evidence type="ECO:0000313" key="12">
    <source>
        <dbReference type="Proteomes" id="UP000278746"/>
    </source>
</evidence>
<dbReference type="Pfam" id="PF05223">
    <property type="entry name" value="MecA_N"/>
    <property type="match status" value="1"/>
</dbReference>
<dbReference type="InterPro" id="IPR012338">
    <property type="entry name" value="Beta-lactam/transpept-like"/>
</dbReference>
<gene>
    <name evidence="11" type="ORF">EBO34_12690</name>
</gene>
<evidence type="ECO:0000313" key="11">
    <source>
        <dbReference type="EMBL" id="RNA67577.1"/>
    </source>
</evidence>
<evidence type="ECO:0000256" key="3">
    <source>
        <dbReference type="ARBA" id="ARBA00007171"/>
    </source>
</evidence>
<dbReference type="PANTHER" id="PTHR30627">
    <property type="entry name" value="PEPTIDOGLYCAN D,D-TRANSPEPTIDASE"/>
    <property type="match status" value="1"/>
</dbReference>
<dbReference type="Proteomes" id="UP000278746">
    <property type="component" value="Unassembled WGS sequence"/>
</dbReference>
<sequence length="687" mass="76022">MNLGSYVFRLYNRGGDREMIRKSLYIGLGAGFVLLAGCSGEDPNPEETLEDYLSSWESGDYAGMENLLTEASASAITGEELSFSDKYEELYEELGVTELDVSFTGRDFEEEEVDLGELEEITYPVQVGMETVIGSFDYDTDVTLLKEEGEDGEEWRIDWKAGHLFMGMQAFSDSVEVTTEAPDTRGQIFAGNGESLAVNGTYMSIGFVFQDIEDLDAEAEELSDIIGLDEERILELVAGYEENPEWHAPVMNVPNGHAFIDEVLEAQIPGVLVREYTGREYGYGSLTAHLTGHLAIATADFLEKNDWPGYHGNSYYGRRGLENAYEETLRGKVGSQVNIVDGEGNQREVLQRTEAENGEDLFLTIDMELQEKLHDAMGDEMGAGVVMDPVSGEVLAMVSKPDYNPGELYLRTTSIEEEQTLNRYNFRFSPGSVFKPLTAAIGLEEGTLDPEEQFTITGEQWQPEGSDWGNHQITRVNDDVDIVDLEAGMKYSDNIYFAMQALEIGEEKMEAWTERFGFGGNYPFEYPIYVSNLSNEGLGNSALLADTGYGQGEVQMNPVHLASLYTMFVNEGSIVQPVLFQDEDPAYFSESVISEETASTVLDSMVAVVEDPNGTAYRSNPGHSRSLAGKTGTAEIKDSQDDVDGDRIGWYASVDVEERDLLLVMMVEGAGSGEVVDKVNEFWASLE</sequence>
<feature type="domain" description="Penicillin-binding protein transpeptidase" evidence="8">
    <location>
        <begin position="382"/>
        <end position="671"/>
    </location>
</feature>
<keyword evidence="5" id="KW-0472">Membrane</keyword>
<dbReference type="Gene3D" id="3.10.450.100">
    <property type="entry name" value="NTF2-like, domain 1"/>
    <property type="match status" value="1"/>
</dbReference>
<dbReference type="InterPro" id="IPR007887">
    <property type="entry name" value="MecA_N"/>
</dbReference>
<comment type="pathway">
    <text evidence="2">Cell wall biogenesis; peptidoglycan biosynthesis.</text>
</comment>
<reference evidence="11 12" key="1">
    <citation type="submission" date="2018-10" db="EMBL/GenBank/DDBJ databases">
        <title>Bacillus Keqinensis sp. nov., a moderately halophilic bacterium isolated from a saline-alkaline lake.</title>
        <authorList>
            <person name="Wang H."/>
        </authorList>
    </citation>
    <scope>NUCLEOTIDE SEQUENCE [LARGE SCALE GENOMIC DNA]</scope>
    <source>
        <strain evidence="11 12">KQ-3</strain>
    </source>
</reference>
<comment type="subcellular location">
    <subcellularLocation>
        <location evidence="1">Membrane</location>
    </subcellularLocation>
</comment>
<comment type="caution">
    <text evidence="11">The sequence shown here is derived from an EMBL/GenBank/DDBJ whole genome shotgun (WGS) entry which is preliminary data.</text>
</comment>
<evidence type="ECO:0000256" key="7">
    <source>
        <dbReference type="SAM" id="MobiDB-lite"/>
    </source>
</evidence>
<evidence type="ECO:0000256" key="5">
    <source>
        <dbReference type="ARBA" id="ARBA00023136"/>
    </source>
</evidence>
<dbReference type="GO" id="GO:0008658">
    <property type="term" value="F:penicillin binding"/>
    <property type="evidence" value="ECO:0007669"/>
    <property type="project" value="InterPro"/>
</dbReference>
<dbReference type="PANTHER" id="PTHR30627:SF25">
    <property type="entry name" value="PENICILLIN-BINDING PROTEIN 3"/>
    <property type="match status" value="1"/>
</dbReference>
<dbReference type="InterPro" id="IPR036138">
    <property type="entry name" value="PBP_dimer_sf"/>
</dbReference>
<dbReference type="GO" id="GO:0005886">
    <property type="term" value="C:plasma membrane"/>
    <property type="evidence" value="ECO:0007669"/>
    <property type="project" value="TreeGrafter"/>
</dbReference>
<dbReference type="Gene3D" id="3.30.1390.30">
    <property type="entry name" value="Penicillin-binding protein 2a, domain 3"/>
    <property type="match status" value="1"/>
</dbReference>
<proteinExistence type="inferred from homology"/>
<dbReference type="GO" id="GO:0071972">
    <property type="term" value="F:peptidoglycan L,D-transpeptidase activity"/>
    <property type="evidence" value="ECO:0007669"/>
    <property type="project" value="TreeGrafter"/>
</dbReference>
<dbReference type="InterPro" id="IPR005311">
    <property type="entry name" value="PBP_dimer"/>
</dbReference>
<dbReference type="GO" id="GO:0009002">
    <property type="term" value="F:serine-type D-Ala-D-Ala carboxypeptidase activity"/>
    <property type="evidence" value="ECO:0007669"/>
    <property type="project" value="UniProtKB-EC"/>
</dbReference>
<comment type="similarity">
    <text evidence="3">Belongs to the transpeptidase family.</text>
</comment>
<comment type="catalytic activity">
    <reaction evidence="6">
        <text>Preferential cleavage: (Ac)2-L-Lys-D-Ala-|-D-Ala. Also transpeptidation of peptidyl-alanyl moieties that are N-acyl substituents of D-alanine.</text>
        <dbReference type="EC" id="3.4.16.4"/>
    </reaction>
</comment>
<evidence type="ECO:0000256" key="1">
    <source>
        <dbReference type="ARBA" id="ARBA00004370"/>
    </source>
</evidence>
<feature type="region of interest" description="Disordered" evidence="7">
    <location>
        <begin position="618"/>
        <end position="639"/>
    </location>
</feature>
<dbReference type="InterPro" id="IPR001460">
    <property type="entry name" value="PCN-bd_Tpept"/>
</dbReference>
<evidence type="ECO:0000259" key="9">
    <source>
        <dbReference type="Pfam" id="PF03717"/>
    </source>
</evidence>
<accession>A0A3M7TQP0</accession>
<dbReference type="Gene3D" id="3.40.710.10">
    <property type="entry name" value="DD-peptidase/beta-lactamase superfamily"/>
    <property type="match status" value="1"/>
</dbReference>
<dbReference type="SUPFAM" id="SSF56519">
    <property type="entry name" value="Penicillin binding protein dimerisation domain"/>
    <property type="match status" value="1"/>
</dbReference>
<dbReference type="SUPFAM" id="SSF54427">
    <property type="entry name" value="NTF2-like"/>
    <property type="match status" value="1"/>
</dbReference>
<dbReference type="GO" id="GO:0071555">
    <property type="term" value="P:cell wall organization"/>
    <property type="evidence" value="ECO:0007669"/>
    <property type="project" value="TreeGrafter"/>
</dbReference>
<feature type="domain" description="Penicillin-binding protein dimerisation" evidence="9">
    <location>
        <begin position="184"/>
        <end position="349"/>
    </location>
</feature>
<name>A0A3M7TQP0_9BACI</name>
<protein>
    <recommendedName>
        <fullName evidence="4">serine-type D-Ala-D-Ala carboxypeptidase</fullName>
        <ecNumber evidence="4">3.4.16.4</ecNumber>
    </recommendedName>
</protein>
<dbReference type="GO" id="GO:0009252">
    <property type="term" value="P:peptidoglycan biosynthetic process"/>
    <property type="evidence" value="ECO:0007669"/>
    <property type="project" value="UniProtKB-UniPathway"/>
</dbReference>
<dbReference type="InterPro" id="IPR050515">
    <property type="entry name" value="Beta-lactam/transpept"/>
</dbReference>
<dbReference type="GO" id="GO:0046677">
    <property type="term" value="P:response to antibiotic"/>
    <property type="evidence" value="ECO:0007669"/>
    <property type="project" value="InterPro"/>
</dbReference>
<organism evidence="11 12">
    <name type="scientific">Alteribacter keqinensis</name>
    <dbReference type="NCBI Taxonomy" id="2483800"/>
    <lineage>
        <taxon>Bacteria</taxon>
        <taxon>Bacillati</taxon>
        <taxon>Bacillota</taxon>
        <taxon>Bacilli</taxon>
        <taxon>Bacillales</taxon>
        <taxon>Bacillaceae</taxon>
        <taxon>Alteribacter</taxon>
    </lineage>
</organism>
<evidence type="ECO:0000256" key="2">
    <source>
        <dbReference type="ARBA" id="ARBA00004752"/>
    </source>
</evidence>
<dbReference type="SUPFAM" id="SSF56601">
    <property type="entry name" value="beta-lactamase/transpeptidase-like"/>
    <property type="match status" value="1"/>
</dbReference>